<evidence type="ECO:0000256" key="4">
    <source>
        <dbReference type="ARBA" id="ARBA00022553"/>
    </source>
</evidence>
<dbReference type="InParanoid" id="A0A6P7XBH6"/>
<evidence type="ECO:0000256" key="12">
    <source>
        <dbReference type="ARBA" id="ARBA00072376"/>
    </source>
</evidence>
<gene>
    <name evidence="16" type="primary">MECP2</name>
</gene>
<evidence type="ECO:0000256" key="3">
    <source>
        <dbReference type="ARBA" id="ARBA00022491"/>
    </source>
</evidence>
<protein>
    <recommendedName>
        <fullName evidence="12">Methyl-CpG-binding protein 2</fullName>
    </recommendedName>
</protein>
<comment type="subcellular location">
    <subcellularLocation>
        <location evidence="1">Nucleus</location>
    </subcellularLocation>
</comment>
<feature type="region of interest" description="Disordered" evidence="13">
    <location>
        <begin position="1"/>
        <end position="111"/>
    </location>
</feature>
<keyword evidence="3" id="KW-0678">Repressor</keyword>
<dbReference type="GO" id="GO:0000792">
    <property type="term" value="C:heterochromatin"/>
    <property type="evidence" value="ECO:0007669"/>
    <property type="project" value="TreeGrafter"/>
</dbReference>
<proteinExistence type="predicted"/>
<dbReference type="GO" id="GO:0048468">
    <property type="term" value="P:cell development"/>
    <property type="evidence" value="ECO:0007669"/>
    <property type="project" value="UniProtKB-ARBA"/>
</dbReference>
<keyword evidence="8" id="KW-0238">DNA-binding</keyword>
<evidence type="ECO:0000256" key="13">
    <source>
        <dbReference type="SAM" id="MobiDB-lite"/>
    </source>
</evidence>
<dbReference type="InterPro" id="IPR016177">
    <property type="entry name" value="DNA-bd_dom_sf"/>
</dbReference>
<dbReference type="PANTHER" id="PTHR15074:SF6">
    <property type="entry name" value="METHYL-CPG-BINDING PROTEIN 2"/>
    <property type="match status" value="1"/>
</dbReference>
<feature type="compositionally biased region" description="Basic and acidic residues" evidence="13">
    <location>
        <begin position="1"/>
        <end position="24"/>
    </location>
</feature>
<feature type="compositionally biased region" description="Basic residues" evidence="13">
    <location>
        <begin position="357"/>
        <end position="374"/>
    </location>
</feature>
<dbReference type="CTD" id="4204"/>
<dbReference type="GO" id="GO:0040029">
    <property type="term" value="P:epigenetic regulation of gene expression"/>
    <property type="evidence" value="ECO:0007669"/>
    <property type="project" value="UniProtKB-ARBA"/>
</dbReference>
<dbReference type="SUPFAM" id="SSF54171">
    <property type="entry name" value="DNA-binding domain"/>
    <property type="match status" value="1"/>
</dbReference>
<dbReference type="FunCoup" id="A0A6P7XBH6">
    <property type="interactions" value="833"/>
</dbReference>
<evidence type="ECO:0000313" key="16">
    <source>
        <dbReference type="RefSeq" id="XP_030047920.1"/>
    </source>
</evidence>
<evidence type="ECO:0000256" key="7">
    <source>
        <dbReference type="ARBA" id="ARBA00023015"/>
    </source>
</evidence>
<dbReference type="GO" id="GO:0010385">
    <property type="term" value="F:double-stranded methylated DNA binding"/>
    <property type="evidence" value="ECO:0007669"/>
    <property type="project" value="TreeGrafter"/>
</dbReference>
<keyword evidence="6" id="KW-0007">Acetylation</keyword>
<dbReference type="InterPro" id="IPR001739">
    <property type="entry name" value="Methyl_CpG_DNA-bd"/>
</dbReference>
<evidence type="ECO:0000256" key="10">
    <source>
        <dbReference type="ARBA" id="ARBA00023242"/>
    </source>
</evidence>
<dbReference type="GO" id="GO:0008327">
    <property type="term" value="F:methyl-CpG binding"/>
    <property type="evidence" value="ECO:0007669"/>
    <property type="project" value="TreeGrafter"/>
</dbReference>
<dbReference type="PANTHER" id="PTHR15074">
    <property type="entry name" value="METHYL-CPG-BINDING PROTEIN"/>
    <property type="match status" value="1"/>
</dbReference>
<evidence type="ECO:0000256" key="2">
    <source>
        <dbReference type="ARBA" id="ARBA00022481"/>
    </source>
</evidence>
<keyword evidence="4" id="KW-0597">Phosphoprotein</keyword>
<evidence type="ECO:0000259" key="14">
    <source>
        <dbReference type="PROSITE" id="PS50982"/>
    </source>
</evidence>
<keyword evidence="5" id="KW-0677">Repeat</keyword>
<feature type="compositionally biased region" description="Basic and acidic residues" evidence="13">
    <location>
        <begin position="301"/>
        <end position="316"/>
    </location>
</feature>
<name>A0A6P7XBH6_9AMPH</name>
<dbReference type="Pfam" id="PF01429">
    <property type="entry name" value="MBD"/>
    <property type="match status" value="1"/>
</dbReference>
<evidence type="ECO:0000256" key="8">
    <source>
        <dbReference type="ARBA" id="ARBA00023125"/>
    </source>
</evidence>
<dbReference type="Proteomes" id="UP000515156">
    <property type="component" value="Chromosome 2"/>
</dbReference>
<sequence length="456" mass="50138">IAFSYCREEKLEDRDLQSQKDKPPKVRKVKKEKEEEETHKQSQQSIEPAEAGKAEPSEGTGSAPAVPEASASPKQRRSIIRDRGPLYEDPTLPEGWTRKLKQRKSGRSAGKYDVYLINPQGKAFRSKVELMAHFQKVGDTTLDPNDFDFTVTGRGSPSRREQKQPKKPKATKGPGTGRGRGRPKGSVKIKTKPATSEGVQVKRVVEKSPGKLLVKMPFSPTKTEGEPVKVIKRPGRKRKAESDPQAEPKKRGRKPGVASAAAAAATAAAATEAAKKKTIKESSMTQPILETVLPIKKRKTRETVSVEVKEVTKPEHPVSPAEKSSSIGGNKGQKAGKSPACKAREGSPKGKSPSQKKEHHHHHHHHRHHHHLPLHHSSPEPESSKDSRSYPPQLQDSSGIYTEGEKRSDGCPPLSPPEKCKHRGEGDRKDIVSSSLPRPGREEPVDTRTPVTERVS</sequence>
<organism evidence="15 16">
    <name type="scientific">Microcaecilia unicolor</name>
    <dbReference type="NCBI Taxonomy" id="1415580"/>
    <lineage>
        <taxon>Eukaryota</taxon>
        <taxon>Metazoa</taxon>
        <taxon>Chordata</taxon>
        <taxon>Craniata</taxon>
        <taxon>Vertebrata</taxon>
        <taxon>Euteleostomi</taxon>
        <taxon>Amphibia</taxon>
        <taxon>Gymnophiona</taxon>
        <taxon>Siphonopidae</taxon>
        <taxon>Microcaecilia</taxon>
    </lineage>
</organism>
<keyword evidence="10" id="KW-0539">Nucleus</keyword>
<keyword evidence="7" id="KW-0805">Transcription regulation</keyword>
<dbReference type="PROSITE" id="PS50982">
    <property type="entry name" value="MBD"/>
    <property type="match status" value="1"/>
</dbReference>
<evidence type="ECO:0000256" key="6">
    <source>
        <dbReference type="ARBA" id="ARBA00022990"/>
    </source>
</evidence>
<keyword evidence="2" id="KW-0488">Methylation</keyword>
<dbReference type="Gene3D" id="3.30.890.10">
    <property type="entry name" value="Methyl-cpg-binding Protein 2, Chain A"/>
    <property type="match status" value="1"/>
</dbReference>
<feature type="domain" description="MBD" evidence="14">
    <location>
        <begin position="82"/>
        <end position="154"/>
    </location>
</feature>
<comment type="subunit">
    <text evidence="11">Interacts with FNBP3. Interacts with CDKL5. Interacts with ATRX; MECP2 recruits ATRX to pericentric heterochromatin in neuronal cells. Interacts with NCOR2. Interacts with TBL1XR1; bridges interaction between MECP2 and NCOR1. Interacts with TBL1X; recruits TBL1X to the heterochromatin foci.</text>
</comment>
<dbReference type="KEGG" id="muo:115462012"/>
<dbReference type="FunFam" id="3.30.890.10:FF:000004">
    <property type="entry name" value="Methyl-CpG-binding protein 2"/>
    <property type="match status" value="1"/>
</dbReference>
<dbReference type="GO" id="GO:0000122">
    <property type="term" value="P:negative regulation of transcription by RNA polymerase II"/>
    <property type="evidence" value="ECO:0007669"/>
    <property type="project" value="TreeGrafter"/>
</dbReference>
<feature type="compositionally biased region" description="Low complexity" evidence="13">
    <location>
        <begin position="258"/>
        <end position="272"/>
    </location>
</feature>
<dbReference type="GO" id="GO:0005654">
    <property type="term" value="C:nucleoplasm"/>
    <property type="evidence" value="ECO:0007669"/>
    <property type="project" value="UniProtKB-ARBA"/>
</dbReference>
<feature type="compositionally biased region" description="Basic residues" evidence="13">
    <location>
        <begin position="230"/>
        <end position="239"/>
    </location>
</feature>
<keyword evidence="9" id="KW-0804">Transcription</keyword>
<feature type="non-terminal residue" evidence="16">
    <location>
        <position position="1"/>
    </location>
</feature>
<dbReference type="GO" id="GO:0010629">
    <property type="term" value="P:negative regulation of gene expression"/>
    <property type="evidence" value="ECO:0007669"/>
    <property type="project" value="UniProtKB-ARBA"/>
</dbReference>
<feature type="region of interest" description="Disordered" evidence="13">
    <location>
        <begin position="139"/>
        <end position="456"/>
    </location>
</feature>
<dbReference type="SMART" id="SM00391">
    <property type="entry name" value="MBD"/>
    <property type="match status" value="1"/>
</dbReference>
<keyword evidence="15" id="KW-1185">Reference proteome</keyword>
<dbReference type="GeneID" id="115462012"/>
<feature type="compositionally biased region" description="Low complexity" evidence="13">
    <location>
        <begin position="62"/>
        <end position="73"/>
    </location>
</feature>
<dbReference type="InterPro" id="IPR045138">
    <property type="entry name" value="MeCP2/MBD4"/>
</dbReference>
<feature type="compositionally biased region" description="Basic and acidic residues" evidence="13">
    <location>
        <begin position="377"/>
        <end position="388"/>
    </location>
</feature>
<feature type="compositionally biased region" description="Basic residues" evidence="13">
    <location>
        <begin position="179"/>
        <end position="191"/>
    </location>
</feature>
<accession>A0A6P7XBH6</accession>
<evidence type="ECO:0000256" key="11">
    <source>
        <dbReference type="ARBA" id="ARBA00063689"/>
    </source>
</evidence>
<evidence type="ECO:0000256" key="9">
    <source>
        <dbReference type="ARBA" id="ARBA00023163"/>
    </source>
</evidence>
<dbReference type="OrthoDB" id="10072024at2759"/>
<evidence type="ECO:0000256" key="5">
    <source>
        <dbReference type="ARBA" id="ARBA00022737"/>
    </source>
</evidence>
<feature type="compositionally biased region" description="Basic and acidic residues" evidence="13">
    <location>
        <begin position="31"/>
        <end position="40"/>
    </location>
</feature>
<dbReference type="RefSeq" id="XP_030047920.1">
    <property type="nucleotide sequence ID" value="XM_030192060.1"/>
</dbReference>
<feature type="compositionally biased region" description="Polar residues" evidence="13">
    <location>
        <begin position="390"/>
        <end position="400"/>
    </location>
</feature>
<reference evidence="16" key="1">
    <citation type="submission" date="2025-08" db="UniProtKB">
        <authorList>
            <consortium name="RefSeq"/>
        </authorList>
    </citation>
    <scope>IDENTIFICATION</scope>
</reference>
<dbReference type="CDD" id="cd01396">
    <property type="entry name" value="MeCP2_MBD"/>
    <property type="match status" value="1"/>
</dbReference>
<evidence type="ECO:0000256" key="1">
    <source>
        <dbReference type="ARBA" id="ARBA00004123"/>
    </source>
</evidence>
<evidence type="ECO:0000313" key="15">
    <source>
        <dbReference type="Proteomes" id="UP000515156"/>
    </source>
</evidence>
<dbReference type="GO" id="GO:0003682">
    <property type="term" value="F:chromatin binding"/>
    <property type="evidence" value="ECO:0007669"/>
    <property type="project" value="TreeGrafter"/>
</dbReference>
<dbReference type="GO" id="GO:0051093">
    <property type="term" value="P:negative regulation of developmental process"/>
    <property type="evidence" value="ECO:0007669"/>
    <property type="project" value="UniProtKB-ARBA"/>
</dbReference>
<dbReference type="AlphaFoldDB" id="A0A6P7XBH6"/>
<feature type="compositionally biased region" description="Basic and acidic residues" evidence="13">
    <location>
        <begin position="240"/>
        <end position="249"/>
    </location>
</feature>
<dbReference type="GO" id="GO:2000026">
    <property type="term" value="P:regulation of multicellular organismal development"/>
    <property type="evidence" value="ECO:0007669"/>
    <property type="project" value="UniProtKB-ARBA"/>
</dbReference>